<gene>
    <name evidence="2" type="ORF">QEH59_07675</name>
</gene>
<feature type="compositionally biased region" description="Polar residues" evidence="1">
    <location>
        <begin position="203"/>
        <end position="213"/>
    </location>
</feature>
<evidence type="ECO:0000313" key="3">
    <source>
        <dbReference type="Proteomes" id="UP001243717"/>
    </source>
</evidence>
<proteinExistence type="predicted"/>
<dbReference type="Proteomes" id="UP001243717">
    <property type="component" value="Unassembled WGS sequence"/>
</dbReference>
<sequence>MLLRLFIFHIVLVSSIYAKATLIRNSPFVSASGLPTQQKKQVPAVSKEALKRFSLNGISQINGVYYFSIKDDKHQRSQWMTPMEDVNGFIIHSYNPATRSISYVWDGNRYYLSLGTASSVGLFYAESADNHSNQNISDAALSRHEIVFSDSQTYVQSDVAGSESNLTDKDQINWFPLEMPKQSPLFASRVAVGREVIADNRASSVDGNLSTRNEPPIPSSRVNRIHNPSGKPPTHLL</sequence>
<protein>
    <submittedName>
        <fullName evidence="2">Uncharacterized protein</fullName>
    </submittedName>
</protein>
<dbReference type="RefSeq" id="WP_308984779.1">
    <property type="nucleotide sequence ID" value="NZ_JARXIC010000010.1"/>
</dbReference>
<comment type="caution">
    <text evidence="2">The sequence shown here is derived from an EMBL/GenBank/DDBJ whole genome shotgun (WGS) entry which is preliminary data.</text>
</comment>
<dbReference type="EMBL" id="JARXIC010000010">
    <property type="protein sequence ID" value="MDQ8194299.1"/>
    <property type="molecule type" value="Genomic_DNA"/>
</dbReference>
<evidence type="ECO:0000256" key="1">
    <source>
        <dbReference type="SAM" id="MobiDB-lite"/>
    </source>
</evidence>
<reference evidence="2 3" key="1">
    <citation type="submission" date="2023-04" db="EMBL/GenBank/DDBJ databases">
        <title>A novel bacteria isolated from coastal sediment.</title>
        <authorList>
            <person name="Liu X.-J."/>
            <person name="Du Z.-J."/>
        </authorList>
    </citation>
    <scope>NUCLEOTIDE SEQUENCE [LARGE SCALE GENOMIC DNA]</scope>
    <source>
        <strain evidence="2 3">SDUM461004</strain>
    </source>
</reference>
<feature type="region of interest" description="Disordered" evidence="1">
    <location>
        <begin position="203"/>
        <end position="237"/>
    </location>
</feature>
<evidence type="ECO:0000313" key="2">
    <source>
        <dbReference type="EMBL" id="MDQ8194299.1"/>
    </source>
</evidence>
<name>A0ABU1AI51_9BACT</name>
<keyword evidence="3" id="KW-1185">Reference proteome</keyword>
<accession>A0ABU1AI51</accession>
<organism evidence="2 3">
    <name type="scientific">Thalassobacterium sedimentorum</name>
    <dbReference type="NCBI Taxonomy" id="3041258"/>
    <lineage>
        <taxon>Bacteria</taxon>
        <taxon>Pseudomonadati</taxon>
        <taxon>Verrucomicrobiota</taxon>
        <taxon>Opitutia</taxon>
        <taxon>Puniceicoccales</taxon>
        <taxon>Coraliomargaritaceae</taxon>
        <taxon>Thalassobacterium</taxon>
    </lineage>
</organism>